<protein>
    <recommendedName>
        <fullName evidence="9">Protein kinase domain-containing protein</fullName>
    </recommendedName>
</protein>
<dbReference type="Gene3D" id="1.10.510.10">
    <property type="entry name" value="Transferase(Phosphotransferase) domain 1"/>
    <property type="match status" value="1"/>
</dbReference>
<dbReference type="PANTHER" id="PTHR24056:SF107">
    <property type="entry name" value="CYCLIN-DEPENDENT KINASE 11A-RELATED"/>
    <property type="match status" value="1"/>
</dbReference>
<dbReference type="KEGG" id="blac:94353202"/>
<comment type="caution">
    <text evidence="7">The sequence shown here is derived from an EMBL/GenBank/DDBJ whole genome shotgun (WGS) entry which is preliminary data.</text>
</comment>
<dbReference type="GO" id="GO:0005634">
    <property type="term" value="C:nucleus"/>
    <property type="evidence" value="ECO:0007669"/>
    <property type="project" value="TreeGrafter"/>
</dbReference>
<reference evidence="7 8" key="1">
    <citation type="journal article" date="2021" name="Genome Biol.">
        <title>AFLAP: assembly-free linkage analysis pipeline using k-mers from genome sequencing data.</title>
        <authorList>
            <person name="Fletcher K."/>
            <person name="Zhang L."/>
            <person name="Gil J."/>
            <person name="Han R."/>
            <person name="Cavanaugh K."/>
            <person name="Michelmore R."/>
        </authorList>
    </citation>
    <scope>NUCLEOTIDE SEQUENCE [LARGE SCALE GENOMIC DNA]</scope>
    <source>
        <strain evidence="7 8">SF5</strain>
    </source>
</reference>
<keyword evidence="1" id="KW-0723">Serine/threonine-protein kinase</keyword>
<dbReference type="GO" id="GO:0004674">
    <property type="term" value="F:protein serine/threonine kinase activity"/>
    <property type="evidence" value="ECO:0007669"/>
    <property type="project" value="UniProtKB-KW"/>
</dbReference>
<keyword evidence="8" id="KW-1185">Reference proteome</keyword>
<evidence type="ECO:0000256" key="6">
    <source>
        <dbReference type="SAM" id="MobiDB-lite"/>
    </source>
</evidence>
<evidence type="ECO:0000256" key="2">
    <source>
        <dbReference type="ARBA" id="ARBA00022679"/>
    </source>
</evidence>
<dbReference type="PANTHER" id="PTHR24056">
    <property type="entry name" value="CELL DIVISION PROTEIN KINASE"/>
    <property type="match status" value="1"/>
</dbReference>
<dbReference type="GO" id="GO:0005524">
    <property type="term" value="F:ATP binding"/>
    <property type="evidence" value="ECO:0007669"/>
    <property type="project" value="UniProtKB-KW"/>
</dbReference>
<name>A0A976ICM7_BRELC</name>
<dbReference type="InterPro" id="IPR050108">
    <property type="entry name" value="CDK"/>
</dbReference>
<sequence>MEVQWAVGCIFAEMLLLKPLFSGRGELDQIDQIFELFGAPNENNTPGVDNDVPDASVSVRGK</sequence>
<evidence type="ECO:0000256" key="4">
    <source>
        <dbReference type="ARBA" id="ARBA00022777"/>
    </source>
</evidence>
<evidence type="ECO:0000256" key="5">
    <source>
        <dbReference type="ARBA" id="ARBA00022840"/>
    </source>
</evidence>
<keyword evidence="2" id="KW-0808">Transferase</keyword>
<proteinExistence type="predicted"/>
<dbReference type="OrthoDB" id="1732493at2759"/>
<evidence type="ECO:0008006" key="9">
    <source>
        <dbReference type="Google" id="ProtNLM"/>
    </source>
</evidence>
<evidence type="ECO:0000256" key="1">
    <source>
        <dbReference type="ARBA" id="ARBA00022527"/>
    </source>
</evidence>
<gene>
    <name evidence="7" type="ORF">CCR75_009492</name>
</gene>
<dbReference type="SUPFAM" id="SSF56112">
    <property type="entry name" value="Protein kinase-like (PK-like)"/>
    <property type="match status" value="1"/>
</dbReference>
<dbReference type="GO" id="GO:0007346">
    <property type="term" value="P:regulation of mitotic cell cycle"/>
    <property type="evidence" value="ECO:0007669"/>
    <property type="project" value="TreeGrafter"/>
</dbReference>
<dbReference type="EMBL" id="SHOA02000013">
    <property type="protein sequence ID" value="TDH66992.1"/>
    <property type="molecule type" value="Genomic_DNA"/>
</dbReference>
<dbReference type="GeneID" id="94353202"/>
<keyword evidence="4" id="KW-0418">Kinase</keyword>
<dbReference type="Proteomes" id="UP000294530">
    <property type="component" value="Unassembled WGS sequence"/>
</dbReference>
<evidence type="ECO:0000256" key="3">
    <source>
        <dbReference type="ARBA" id="ARBA00022741"/>
    </source>
</evidence>
<dbReference type="InterPro" id="IPR011009">
    <property type="entry name" value="Kinase-like_dom_sf"/>
</dbReference>
<dbReference type="AlphaFoldDB" id="A0A976ICM7"/>
<feature type="region of interest" description="Disordered" evidence="6">
    <location>
        <begin position="41"/>
        <end position="62"/>
    </location>
</feature>
<keyword evidence="3" id="KW-0547">Nucleotide-binding</keyword>
<evidence type="ECO:0000313" key="7">
    <source>
        <dbReference type="EMBL" id="TDH66992.1"/>
    </source>
</evidence>
<dbReference type="RefSeq" id="XP_067816491.1">
    <property type="nucleotide sequence ID" value="XM_067967531.1"/>
</dbReference>
<evidence type="ECO:0000313" key="8">
    <source>
        <dbReference type="Proteomes" id="UP000294530"/>
    </source>
</evidence>
<keyword evidence="5" id="KW-0067">ATP-binding</keyword>
<organism evidence="7 8">
    <name type="scientific">Bremia lactucae</name>
    <name type="common">Lettuce downy mildew</name>
    <dbReference type="NCBI Taxonomy" id="4779"/>
    <lineage>
        <taxon>Eukaryota</taxon>
        <taxon>Sar</taxon>
        <taxon>Stramenopiles</taxon>
        <taxon>Oomycota</taxon>
        <taxon>Peronosporomycetes</taxon>
        <taxon>Peronosporales</taxon>
        <taxon>Peronosporaceae</taxon>
        <taxon>Bremia</taxon>
    </lineage>
</organism>
<accession>A0A976ICM7</accession>